<accession>A0A9Q5JI90</accession>
<comment type="caution">
    <text evidence="1">The sequence shown here is derived from an EMBL/GenBank/DDBJ whole genome shotgun (WGS) entry which is preliminary data.</text>
</comment>
<dbReference type="RefSeq" id="WP_070787167.1">
    <property type="nucleotide sequence ID" value="NZ_MKIQ01000003.1"/>
</dbReference>
<evidence type="ECO:0008006" key="3">
    <source>
        <dbReference type="Google" id="ProtNLM"/>
    </source>
</evidence>
<organism evidence="1 2">
    <name type="scientific">Floricoccus penangensis</name>
    <dbReference type="NCBI Taxonomy" id="1859475"/>
    <lineage>
        <taxon>Bacteria</taxon>
        <taxon>Bacillati</taxon>
        <taxon>Bacillota</taxon>
        <taxon>Bacilli</taxon>
        <taxon>Lactobacillales</taxon>
        <taxon>Streptococcaceae</taxon>
        <taxon>Floricoccus</taxon>
    </lineage>
</organism>
<dbReference type="OrthoDB" id="2243336at2"/>
<dbReference type="InterPro" id="IPR021351">
    <property type="entry name" value="DUF2969"/>
</dbReference>
<dbReference type="EMBL" id="MKIQ01000003">
    <property type="protein sequence ID" value="OFI47769.1"/>
    <property type="molecule type" value="Genomic_DNA"/>
</dbReference>
<protein>
    <recommendedName>
        <fullName evidence="3">DUF2969 domain-containing protein</fullName>
    </recommendedName>
</protein>
<sequence>MSKKKDIEIQVVDTDAGVNLVIGKKIVAEIIENDGKFLLRESGKDKAQYKNYSVALEEAIKNYNLSL</sequence>
<evidence type="ECO:0000313" key="1">
    <source>
        <dbReference type="EMBL" id="OFI47769.1"/>
    </source>
</evidence>
<gene>
    <name evidence="1" type="ORF">BG262_08745</name>
</gene>
<reference evidence="2" key="1">
    <citation type="submission" date="2016-09" db="EMBL/GenBank/DDBJ databases">
        <title>Draft genome sequence of a novel species of the family Streptococcaceae isolated from flowers.</title>
        <authorList>
            <person name="Chuah L.-O."/>
            <person name="Yap K.-P."/>
            <person name="Thong K.L."/>
            <person name="Liong M.T."/>
            <person name="Ahmad R."/>
            <person name="Rusul G."/>
        </authorList>
    </citation>
    <scope>NUCLEOTIDE SEQUENCE [LARGE SCALE GENOMIC DNA]</scope>
    <source>
        <strain evidence="2">HibF3</strain>
    </source>
</reference>
<evidence type="ECO:0000313" key="2">
    <source>
        <dbReference type="Proteomes" id="UP000177273"/>
    </source>
</evidence>
<dbReference type="Proteomes" id="UP000177273">
    <property type="component" value="Unassembled WGS sequence"/>
</dbReference>
<dbReference type="Pfam" id="PF11184">
    <property type="entry name" value="DUF2969"/>
    <property type="match status" value="1"/>
</dbReference>
<dbReference type="AlphaFoldDB" id="A0A9Q5JI90"/>
<name>A0A9Q5JI90_9LACT</name>
<keyword evidence="2" id="KW-1185">Reference proteome</keyword>
<proteinExistence type="predicted"/>